<dbReference type="GO" id="GO:0005634">
    <property type="term" value="C:nucleus"/>
    <property type="evidence" value="ECO:0007669"/>
    <property type="project" value="TreeGrafter"/>
</dbReference>
<dbReference type="PANTHER" id="PTHR45931">
    <property type="entry name" value="SI:CH211-59O9.10"/>
    <property type="match status" value="1"/>
</dbReference>
<dbReference type="FunFam" id="3.30.40.10:FF:000127">
    <property type="entry name" value="E3 ubiquitin-protein ligase RNF181"/>
    <property type="match status" value="1"/>
</dbReference>
<feature type="region of interest" description="Disordered" evidence="9">
    <location>
        <begin position="127"/>
        <end position="197"/>
    </location>
</feature>
<reference evidence="11 12" key="1">
    <citation type="journal article" date="2012" name="PLoS Pathog.">
        <title>Diverse lifestyles and strategies of plant pathogenesis encoded in the genomes of eighteen Dothideomycetes fungi.</title>
        <authorList>
            <person name="Ohm R.A."/>
            <person name="Feau N."/>
            <person name="Henrissat B."/>
            <person name="Schoch C.L."/>
            <person name="Horwitz B.A."/>
            <person name="Barry K.W."/>
            <person name="Condon B.J."/>
            <person name="Copeland A.C."/>
            <person name="Dhillon B."/>
            <person name="Glaser F."/>
            <person name="Hesse C.N."/>
            <person name="Kosti I."/>
            <person name="LaButti K."/>
            <person name="Lindquist E.A."/>
            <person name="Lucas S."/>
            <person name="Salamov A.A."/>
            <person name="Bradshaw R.E."/>
            <person name="Ciuffetti L."/>
            <person name="Hamelin R.C."/>
            <person name="Kema G.H.J."/>
            <person name="Lawrence C."/>
            <person name="Scott J.A."/>
            <person name="Spatafora J.W."/>
            <person name="Turgeon B.G."/>
            <person name="de Wit P.J.G.M."/>
            <person name="Zhong S."/>
            <person name="Goodwin S.B."/>
            <person name="Grigoriev I.V."/>
        </authorList>
    </citation>
    <scope>NUCLEOTIDE SEQUENCE [LARGE SCALE GENOMIC DNA]</scope>
    <source>
        <strain evidence="11 12">SO2202</strain>
    </source>
</reference>
<feature type="compositionally biased region" description="Basic and acidic residues" evidence="9">
    <location>
        <begin position="397"/>
        <end position="406"/>
    </location>
</feature>
<dbReference type="InterPro" id="IPR013083">
    <property type="entry name" value="Znf_RING/FYVE/PHD"/>
</dbReference>
<dbReference type="PANTHER" id="PTHR45931:SF3">
    <property type="entry name" value="RING ZINC FINGER-CONTAINING PROTEIN"/>
    <property type="match status" value="1"/>
</dbReference>
<dbReference type="EMBL" id="KB456261">
    <property type="protein sequence ID" value="EMF15670.1"/>
    <property type="molecule type" value="Genomic_DNA"/>
</dbReference>
<evidence type="ECO:0000256" key="2">
    <source>
        <dbReference type="ARBA" id="ARBA00012483"/>
    </source>
</evidence>
<evidence type="ECO:0000256" key="1">
    <source>
        <dbReference type="ARBA" id="ARBA00000900"/>
    </source>
</evidence>
<keyword evidence="4" id="KW-0479">Metal-binding</keyword>
<feature type="region of interest" description="Disordered" evidence="9">
    <location>
        <begin position="375"/>
        <end position="476"/>
    </location>
</feature>
<dbReference type="GO" id="GO:0008270">
    <property type="term" value="F:zinc ion binding"/>
    <property type="evidence" value="ECO:0007669"/>
    <property type="project" value="UniProtKB-KW"/>
</dbReference>
<feature type="compositionally biased region" description="Basic and acidic residues" evidence="9">
    <location>
        <begin position="434"/>
        <end position="458"/>
    </location>
</feature>
<keyword evidence="6" id="KW-0833">Ubl conjugation pathway</keyword>
<dbReference type="EC" id="2.3.2.27" evidence="2"/>
<evidence type="ECO:0000256" key="4">
    <source>
        <dbReference type="ARBA" id="ARBA00022723"/>
    </source>
</evidence>
<name>M3DC89_SPHMS</name>
<dbReference type="STRING" id="692275.M3DC89"/>
<keyword evidence="3" id="KW-0808">Transferase</keyword>
<dbReference type="InterPro" id="IPR051834">
    <property type="entry name" value="RING_finger_E3_ligase"/>
</dbReference>
<comment type="catalytic activity">
    <reaction evidence="1">
        <text>S-ubiquitinyl-[E2 ubiquitin-conjugating enzyme]-L-cysteine + [acceptor protein]-L-lysine = [E2 ubiquitin-conjugating enzyme]-L-cysteine + N(6)-ubiquitinyl-[acceptor protein]-L-lysine.</text>
        <dbReference type="EC" id="2.3.2.27"/>
    </reaction>
</comment>
<feature type="domain" description="RING-type" evidence="10">
    <location>
        <begin position="332"/>
        <end position="373"/>
    </location>
</feature>
<keyword evidence="12" id="KW-1185">Reference proteome</keyword>
<dbReference type="GeneID" id="27901471"/>
<evidence type="ECO:0000256" key="8">
    <source>
        <dbReference type="PROSITE-ProRule" id="PRU00175"/>
    </source>
</evidence>
<evidence type="ECO:0000259" key="10">
    <source>
        <dbReference type="PROSITE" id="PS50089"/>
    </source>
</evidence>
<dbReference type="Proteomes" id="UP000016931">
    <property type="component" value="Unassembled WGS sequence"/>
</dbReference>
<proteinExistence type="predicted"/>
<dbReference type="InterPro" id="IPR001841">
    <property type="entry name" value="Znf_RING"/>
</dbReference>
<protein>
    <recommendedName>
        <fullName evidence="2">RING-type E3 ubiquitin transferase</fullName>
        <ecNumber evidence="2">2.3.2.27</ecNumber>
    </recommendedName>
</protein>
<dbReference type="PROSITE" id="PS50089">
    <property type="entry name" value="ZF_RING_2"/>
    <property type="match status" value="1"/>
</dbReference>
<dbReference type="GO" id="GO:0016567">
    <property type="term" value="P:protein ubiquitination"/>
    <property type="evidence" value="ECO:0007669"/>
    <property type="project" value="UniProtKB-ARBA"/>
</dbReference>
<gene>
    <name evidence="11" type="ORF">SEPMUDRAFT_147492</name>
</gene>
<dbReference type="SMART" id="SM00184">
    <property type="entry name" value="RING"/>
    <property type="match status" value="1"/>
</dbReference>
<feature type="compositionally biased region" description="Polar residues" evidence="9">
    <location>
        <begin position="132"/>
        <end position="142"/>
    </location>
</feature>
<evidence type="ECO:0000256" key="9">
    <source>
        <dbReference type="SAM" id="MobiDB-lite"/>
    </source>
</evidence>
<evidence type="ECO:0000313" key="12">
    <source>
        <dbReference type="Proteomes" id="UP000016931"/>
    </source>
</evidence>
<keyword evidence="7" id="KW-0862">Zinc</keyword>
<dbReference type="GO" id="GO:0061630">
    <property type="term" value="F:ubiquitin protein ligase activity"/>
    <property type="evidence" value="ECO:0007669"/>
    <property type="project" value="UniProtKB-EC"/>
</dbReference>
<dbReference type="OrthoDB" id="8062037at2759"/>
<feature type="compositionally biased region" description="Low complexity" evidence="9">
    <location>
        <begin position="459"/>
        <end position="468"/>
    </location>
</feature>
<dbReference type="GO" id="GO:0006511">
    <property type="term" value="P:ubiquitin-dependent protein catabolic process"/>
    <property type="evidence" value="ECO:0007669"/>
    <property type="project" value="TreeGrafter"/>
</dbReference>
<evidence type="ECO:0000256" key="5">
    <source>
        <dbReference type="ARBA" id="ARBA00022771"/>
    </source>
</evidence>
<dbReference type="SUPFAM" id="SSF57850">
    <property type="entry name" value="RING/U-box"/>
    <property type="match status" value="1"/>
</dbReference>
<dbReference type="HOGENOM" id="CLU_021597_0_1_1"/>
<dbReference type="AlphaFoldDB" id="M3DC89"/>
<dbReference type="eggNOG" id="KOG0800">
    <property type="taxonomic scope" value="Eukaryota"/>
</dbReference>
<evidence type="ECO:0000256" key="6">
    <source>
        <dbReference type="ARBA" id="ARBA00022786"/>
    </source>
</evidence>
<feature type="compositionally biased region" description="Polar residues" evidence="9">
    <location>
        <begin position="177"/>
        <end position="186"/>
    </location>
</feature>
<accession>M3DC89</accession>
<keyword evidence="5 8" id="KW-0863">Zinc-finger</keyword>
<dbReference type="Gene3D" id="3.30.40.10">
    <property type="entry name" value="Zinc/RING finger domain, C3HC4 (zinc finger)"/>
    <property type="match status" value="1"/>
</dbReference>
<sequence>MSANQQQPSHEREVVFCHQCENEWYRDEHGLVCPECQGDFVEVVEANNDPREEVPDATDFGAFAPDPSEDDIDNFQWRGHGPGQPPGGHFHGSMHRNIILQPGQTAGQGGSGIMGLIGQALGPALQGILGGQQPQAGQQRTPGQEDRPETMPQSSQQAQSDGGGTTTRHGAGPGFSYTITTSTRSNFGPRDANQPQLFTNQPEHIDRMMAQMFMNIGAMPAAHGPGHHHGGTFVFGMPPGPAAQPAEGGDGIPGAPLGFGNIFQMLGLGLPAGGVMGDHVYTQEGFDRIMTQLMQQHQAGNAPPPASEEAIEALPKRAITEKDFGDSGKADCSICMDEAELGSEVTELPCHHWFHFDCIKAWLKEHDTCPHCRQGITPKEGEQSTNRPRQPGQAPLHDMHSPEYQRSRVPGEYPFPSQNASGAGGSGRGTPDNGEERRSASPRAERGGMFSRMREAFSPRESSSSGGPSDTGRERK</sequence>
<organism evidence="11 12">
    <name type="scientific">Sphaerulina musiva (strain SO2202)</name>
    <name type="common">Poplar stem canker fungus</name>
    <name type="synonym">Septoria musiva</name>
    <dbReference type="NCBI Taxonomy" id="692275"/>
    <lineage>
        <taxon>Eukaryota</taxon>
        <taxon>Fungi</taxon>
        <taxon>Dikarya</taxon>
        <taxon>Ascomycota</taxon>
        <taxon>Pezizomycotina</taxon>
        <taxon>Dothideomycetes</taxon>
        <taxon>Dothideomycetidae</taxon>
        <taxon>Mycosphaerellales</taxon>
        <taxon>Mycosphaerellaceae</taxon>
        <taxon>Sphaerulina</taxon>
    </lineage>
</organism>
<evidence type="ECO:0000256" key="3">
    <source>
        <dbReference type="ARBA" id="ARBA00022679"/>
    </source>
</evidence>
<dbReference type="RefSeq" id="XP_016763791.1">
    <property type="nucleotide sequence ID" value="XM_016904334.1"/>
</dbReference>
<dbReference type="OMA" id="GDRMFCH"/>
<evidence type="ECO:0000256" key="7">
    <source>
        <dbReference type="ARBA" id="ARBA00022833"/>
    </source>
</evidence>
<evidence type="ECO:0000313" key="11">
    <source>
        <dbReference type="EMBL" id="EMF15670.1"/>
    </source>
</evidence>
<dbReference type="Pfam" id="PF13639">
    <property type="entry name" value="zf-RING_2"/>
    <property type="match status" value="1"/>
</dbReference>